<evidence type="ECO:0000313" key="3">
    <source>
        <dbReference type="EMBL" id="CDO54213.1"/>
    </source>
</evidence>
<proteinExistence type="predicted"/>
<evidence type="ECO:0000256" key="1">
    <source>
        <dbReference type="SAM" id="MobiDB-lite"/>
    </source>
</evidence>
<dbReference type="EMBL" id="CCBN010000007">
    <property type="protein sequence ID" value="CDO54213.1"/>
    <property type="molecule type" value="Genomic_DNA"/>
</dbReference>
<name>A0A0J9XAM9_GEOCN</name>
<accession>A0A0J9XAM9</accession>
<reference evidence="3" key="1">
    <citation type="submission" date="2014-03" db="EMBL/GenBank/DDBJ databases">
        <authorList>
            <person name="Casaregola S."/>
        </authorList>
    </citation>
    <scope>NUCLEOTIDE SEQUENCE [LARGE SCALE GENOMIC DNA]</scope>
    <source>
        <strain evidence="3">CLIB 918</strain>
    </source>
</reference>
<protein>
    <submittedName>
        <fullName evidence="3">Uncharacterized protein</fullName>
    </submittedName>
</protein>
<feature type="region of interest" description="Disordered" evidence="1">
    <location>
        <begin position="152"/>
        <end position="178"/>
    </location>
</feature>
<dbReference type="Proteomes" id="UP000242525">
    <property type="component" value="Unassembled WGS sequence"/>
</dbReference>
<dbReference type="AlphaFoldDB" id="A0A0J9XAM9"/>
<feature type="transmembrane region" description="Helical" evidence="2">
    <location>
        <begin position="199"/>
        <end position="222"/>
    </location>
</feature>
<gene>
    <name evidence="3" type="ORF">BN980_GECA07s00928g</name>
</gene>
<evidence type="ECO:0000313" key="4">
    <source>
        <dbReference type="Proteomes" id="UP000242525"/>
    </source>
</evidence>
<organism evidence="3 4">
    <name type="scientific">Geotrichum candidum</name>
    <name type="common">Oospora lactis</name>
    <name type="synonym">Dipodascus geotrichum</name>
    <dbReference type="NCBI Taxonomy" id="1173061"/>
    <lineage>
        <taxon>Eukaryota</taxon>
        <taxon>Fungi</taxon>
        <taxon>Dikarya</taxon>
        <taxon>Ascomycota</taxon>
        <taxon>Saccharomycotina</taxon>
        <taxon>Dipodascomycetes</taxon>
        <taxon>Dipodascales</taxon>
        <taxon>Dipodascaceae</taxon>
        <taxon>Geotrichum</taxon>
    </lineage>
</organism>
<evidence type="ECO:0000256" key="2">
    <source>
        <dbReference type="SAM" id="Phobius"/>
    </source>
</evidence>
<comment type="caution">
    <text evidence="3">The sequence shown here is derived from an EMBL/GenBank/DDBJ whole genome shotgun (WGS) entry which is preliminary data.</text>
</comment>
<keyword evidence="2" id="KW-0812">Transmembrane</keyword>
<keyword evidence="4" id="KW-1185">Reference proteome</keyword>
<keyword evidence="2" id="KW-1133">Transmembrane helix</keyword>
<keyword evidence="2" id="KW-0472">Membrane</keyword>
<sequence length="231" mass="25329">MSFNSNTNAKTQDREYLLLVSKDSKGLTINVVPSKSNLKKDTMSEGTSPTLPSSWSKKVSHEIVVPESSSILVTLQQNSGKFELDVSIIPTLAVHTCGNLQRAYNTPMTGATKGKLLSTTTHDEGTFKASTATFDLSSTRCSIASSSSTRATAPVNKRVTRQPSSDKAKANFPPSTSTPLEMESDIPVKLTLSAFIRTWVIFLCLLYLLLDLFWYFLVIAIAHDWPDIGNY</sequence>